<gene>
    <name evidence="2" type="ORF">GZ78_19510</name>
</gene>
<dbReference type="AlphaFoldDB" id="A0A081NEH9"/>
<accession>A0A081NEH9</accession>
<keyword evidence="1" id="KW-0732">Signal</keyword>
<proteinExistence type="predicted"/>
<feature type="chain" id="PRO_5001760750" evidence="1">
    <location>
        <begin position="23"/>
        <end position="391"/>
    </location>
</feature>
<feature type="signal peptide" evidence="1">
    <location>
        <begin position="1"/>
        <end position="22"/>
    </location>
</feature>
<sequence>MNIRPPLIITLLLFFIFPSAHAVKECQDISTLPMDKQTQTFMDMKESFIGTMKPSEHLDQIRELATDPALLDEIGDLPLQSFPGIIEKRYPSVPKTILHGFTDQIEKLDRIADCFHHGKRNKDALMKLRYRKVKATDNPYIGFLLPKKTDQPRKVKVTSKDTCYDKRCVFTEINVDDLDKDVILLVHRPARLSTPVIHYKPVFDPKTAASKRLPERAYLLELDLQKVGEYFSKPEIYAHITYYNGDQPIREDTIEIPWAKEKGFNQGKTELIIWLNADSVQLTLLENDWEIPFRLIGKILSKAVGLGLQLASASHPEIGQIQTALGDLRNRSSSEEPDFYDALERMNADDLLDTIRLQRTHTDTYIPMKQGVVKMTLKHDYTPKTGLKNEL</sequence>
<organism evidence="2 3">
    <name type="scientific">Endozoicomonas numazuensis</name>
    <dbReference type="NCBI Taxonomy" id="1137799"/>
    <lineage>
        <taxon>Bacteria</taxon>
        <taxon>Pseudomonadati</taxon>
        <taxon>Pseudomonadota</taxon>
        <taxon>Gammaproteobacteria</taxon>
        <taxon>Oceanospirillales</taxon>
        <taxon>Endozoicomonadaceae</taxon>
        <taxon>Endozoicomonas</taxon>
    </lineage>
</organism>
<evidence type="ECO:0000313" key="2">
    <source>
        <dbReference type="EMBL" id="KEQ16852.1"/>
    </source>
</evidence>
<evidence type="ECO:0000313" key="3">
    <source>
        <dbReference type="Proteomes" id="UP000028073"/>
    </source>
</evidence>
<keyword evidence="3" id="KW-1185">Reference proteome</keyword>
<comment type="caution">
    <text evidence="2">The sequence shown here is derived from an EMBL/GenBank/DDBJ whole genome shotgun (WGS) entry which is preliminary data.</text>
</comment>
<name>A0A081NEH9_9GAMM</name>
<dbReference type="OrthoDB" id="6191165at2"/>
<dbReference type="Proteomes" id="UP000028073">
    <property type="component" value="Unassembled WGS sequence"/>
</dbReference>
<dbReference type="EMBL" id="JOKH01000004">
    <property type="protein sequence ID" value="KEQ16852.1"/>
    <property type="molecule type" value="Genomic_DNA"/>
</dbReference>
<dbReference type="RefSeq" id="WP_034839039.1">
    <property type="nucleotide sequence ID" value="NZ_JOKH01000004.1"/>
</dbReference>
<protein>
    <submittedName>
        <fullName evidence="2">Uncharacterized protein</fullName>
    </submittedName>
</protein>
<reference evidence="2 3" key="1">
    <citation type="submission" date="2014-06" db="EMBL/GenBank/DDBJ databases">
        <title>Whole Genome Sequences of Three Symbiotic Endozoicomonas Bacteria.</title>
        <authorList>
            <person name="Neave M.J."/>
            <person name="Apprill A."/>
            <person name="Voolstra C.R."/>
        </authorList>
    </citation>
    <scope>NUCLEOTIDE SEQUENCE [LARGE SCALE GENOMIC DNA]</scope>
    <source>
        <strain evidence="2 3">DSM 25634</strain>
    </source>
</reference>
<evidence type="ECO:0000256" key="1">
    <source>
        <dbReference type="SAM" id="SignalP"/>
    </source>
</evidence>